<evidence type="ECO:0000313" key="1">
    <source>
        <dbReference type="EMBL" id="KAG0412504.1"/>
    </source>
</evidence>
<reference evidence="1 2" key="1">
    <citation type="journal article" date="2020" name="Cell">
        <title>Large-Scale Comparative Analyses of Tick Genomes Elucidate Their Genetic Diversity and Vector Capacities.</title>
        <authorList>
            <consortium name="Tick Genome and Microbiome Consortium (TIGMIC)"/>
            <person name="Jia N."/>
            <person name="Wang J."/>
            <person name="Shi W."/>
            <person name="Du L."/>
            <person name="Sun Y."/>
            <person name="Zhan W."/>
            <person name="Jiang J.F."/>
            <person name="Wang Q."/>
            <person name="Zhang B."/>
            <person name="Ji P."/>
            <person name="Bell-Sakyi L."/>
            <person name="Cui X.M."/>
            <person name="Yuan T.T."/>
            <person name="Jiang B.G."/>
            <person name="Yang W.F."/>
            <person name="Lam T.T."/>
            <person name="Chang Q.C."/>
            <person name="Ding S.J."/>
            <person name="Wang X.J."/>
            <person name="Zhu J.G."/>
            <person name="Ruan X.D."/>
            <person name="Zhao L."/>
            <person name="Wei J.T."/>
            <person name="Ye R.Z."/>
            <person name="Que T.C."/>
            <person name="Du C.H."/>
            <person name="Zhou Y.H."/>
            <person name="Cheng J.X."/>
            <person name="Dai P.F."/>
            <person name="Guo W.B."/>
            <person name="Han X.H."/>
            <person name="Huang E.J."/>
            <person name="Li L.F."/>
            <person name="Wei W."/>
            <person name="Gao Y.C."/>
            <person name="Liu J.Z."/>
            <person name="Shao H.Z."/>
            <person name="Wang X."/>
            <person name="Wang C.C."/>
            <person name="Yang T.C."/>
            <person name="Huo Q.B."/>
            <person name="Li W."/>
            <person name="Chen H.Y."/>
            <person name="Chen S.E."/>
            <person name="Zhou L.G."/>
            <person name="Ni X.B."/>
            <person name="Tian J.H."/>
            <person name="Sheng Y."/>
            <person name="Liu T."/>
            <person name="Pan Y.S."/>
            <person name="Xia L.Y."/>
            <person name="Li J."/>
            <person name="Zhao F."/>
            <person name="Cao W.C."/>
        </authorList>
    </citation>
    <scope>NUCLEOTIDE SEQUENCE [LARGE SCALE GENOMIC DNA]</scope>
    <source>
        <strain evidence="1">Iper-2018</strain>
    </source>
</reference>
<protein>
    <submittedName>
        <fullName evidence="1">Uncharacterized protein</fullName>
    </submittedName>
</protein>
<feature type="non-terminal residue" evidence="1">
    <location>
        <position position="1"/>
    </location>
</feature>
<sequence>PVLPKLGIKVYWQAVLARGTDQVFMERKVFETSWQVAVRKNCAAHLERDTGEIPTEVLLGRSKLMLIKIGNGRYPTHLAQVSTKEIRTLATILASSRQVSRSNKFFTEAYVDLSSIRVS</sequence>
<dbReference type="Proteomes" id="UP000805193">
    <property type="component" value="Unassembled WGS sequence"/>
</dbReference>
<evidence type="ECO:0000313" key="2">
    <source>
        <dbReference type="Proteomes" id="UP000805193"/>
    </source>
</evidence>
<comment type="caution">
    <text evidence="1">The sequence shown here is derived from an EMBL/GenBank/DDBJ whole genome shotgun (WGS) entry which is preliminary data.</text>
</comment>
<gene>
    <name evidence="1" type="ORF">HPB47_010359</name>
</gene>
<organism evidence="1 2">
    <name type="scientific">Ixodes persulcatus</name>
    <name type="common">Taiga tick</name>
    <dbReference type="NCBI Taxonomy" id="34615"/>
    <lineage>
        <taxon>Eukaryota</taxon>
        <taxon>Metazoa</taxon>
        <taxon>Ecdysozoa</taxon>
        <taxon>Arthropoda</taxon>
        <taxon>Chelicerata</taxon>
        <taxon>Arachnida</taxon>
        <taxon>Acari</taxon>
        <taxon>Parasitiformes</taxon>
        <taxon>Ixodida</taxon>
        <taxon>Ixodoidea</taxon>
        <taxon>Ixodidae</taxon>
        <taxon>Ixodinae</taxon>
        <taxon>Ixodes</taxon>
    </lineage>
</organism>
<feature type="non-terminal residue" evidence="1">
    <location>
        <position position="119"/>
    </location>
</feature>
<accession>A0AC60NZC8</accession>
<dbReference type="EMBL" id="JABSTQ010011341">
    <property type="protein sequence ID" value="KAG0412504.1"/>
    <property type="molecule type" value="Genomic_DNA"/>
</dbReference>
<keyword evidence="2" id="KW-1185">Reference proteome</keyword>
<proteinExistence type="predicted"/>
<name>A0AC60NZC8_IXOPE</name>